<evidence type="ECO:0000256" key="3">
    <source>
        <dbReference type="ARBA" id="ARBA00022512"/>
    </source>
</evidence>
<dbReference type="STRING" id="1314778.A0A5C3PHV3"/>
<evidence type="ECO:0000256" key="6">
    <source>
        <dbReference type="RuleBase" id="RU365009"/>
    </source>
</evidence>
<evidence type="ECO:0000256" key="5">
    <source>
        <dbReference type="ARBA" id="ARBA00023157"/>
    </source>
</evidence>
<organism evidence="7 8">
    <name type="scientific">Polyporus arcularius HHB13444</name>
    <dbReference type="NCBI Taxonomy" id="1314778"/>
    <lineage>
        <taxon>Eukaryota</taxon>
        <taxon>Fungi</taxon>
        <taxon>Dikarya</taxon>
        <taxon>Basidiomycota</taxon>
        <taxon>Agaricomycotina</taxon>
        <taxon>Agaricomycetes</taxon>
        <taxon>Polyporales</taxon>
        <taxon>Polyporaceae</taxon>
        <taxon>Polyporus</taxon>
    </lineage>
</organism>
<dbReference type="CDD" id="cd23507">
    <property type="entry name" value="hydrophobin_I"/>
    <property type="match status" value="1"/>
</dbReference>
<evidence type="ECO:0000256" key="1">
    <source>
        <dbReference type="ARBA" id="ARBA00004191"/>
    </source>
</evidence>
<feature type="signal peptide" evidence="6">
    <location>
        <begin position="1"/>
        <end position="18"/>
    </location>
</feature>
<evidence type="ECO:0000313" key="8">
    <source>
        <dbReference type="Proteomes" id="UP000308197"/>
    </source>
</evidence>
<sequence length="128" mass="12360">MLALTALSLVSCFLLAAAIPNNPPTSTVTVTVTATAPGPTVTEPAAVCSTGSIQCCQSTEKASSASGAALLGLLGIVLQDTNVLLGVNCSPITVIGVGSGSACSANAVCCENNNVGGLLSIGCVPVVL</sequence>
<reference evidence="7 8" key="1">
    <citation type="journal article" date="2019" name="Nat. Ecol. Evol.">
        <title>Megaphylogeny resolves global patterns of mushroom evolution.</title>
        <authorList>
            <person name="Varga T."/>
            <person name="Krizsan K."/>
            <person name="Foldi C."/>
            <person name="Dima B."/>
            <person name="Sanchez-Garcia M."/>
            <person name="Sanchez-Ramirez S."/>
            <person name="Szollosi G.J."/>
            <person name="Szarkandi J.G."/>
            <person name="Papp V."/>
            <person name="Albert L."/>
            <person name="Andreopoulos W."/>
            <person name="Angelini C."/>
            <person name="Antonin V."/>
            <person name="Barry K.W."/>
            <person name="Bougher N.L."/>
            <person name="Buchanan P."/>
            <person name="Buyck B."/>
            <person name="Bense V."/>
            <person name="Catcheside P."/>
            <person name="Chovatia M."/>
            <person name="Cooper J."/>
            <person name="Damon W."/>
            <person name="Desjardin D."/>
            <person name="Finy P."/>
            <person name="Geml J."/>
            <person name="Haridas S."/>
            <person name="Hughes K."/>
            <person name="Justo A."/>
            <person name="Karasinski D."/>
            <person name="Kautmanova I."/>
            <person name="Kiss B."/>
            <person name="Kocsube S."/>
            <person name="Kotiranta H."/>
            <person name="LaButti K.M."/>
            <person name="Lechner B.E."/>
            <person name="Liimatainen K."/>
            <person name="Lipzen A."/>
            <person name="Lukacs Z."/>
            <person name="Mihaltcheva S."/>
            <person name="Morgado L.N."/>
            <person name="Niskanen T."/>
            <person name="Noordeloos M.E."/>
            <person name="Ohm R.A."/>
            <person name="Ortiz-Santana B."/>
            <person name="Ovrebo C."/>
            <person name="Racz N."/>
            <person name="Riley R."/>
            <person name="Savchenko A."/>
            <person name="Shiryaev A."/>
            <person name="Soop K."/>
            <person name="Spirin V."/>
            <person name="Szebenyi C."/>
            <person name="Tomsovsky M."/>
            <person name="Tulloss R.E."/>
            <person name="Uehling J."/>
            <person name="Grigoriev I.V."/>
            <person name="Vagvolgyi C."/>
            <person name="Papp T."/>
            <person name="Martin F.M."/>
            <person name="Miettinen O."/>
            <person name="Hibbett D.S."/>
            <person name="Nagy L.G."/>
        </authorList>
    </citation>
    <scope>NUCLEOTIDE SEQUENCE [LARGE SCALE GENOMIC DNA]</scope>
    <source>
        <strain evidence="7 8">HHB13444</strain>
    </source>
</reference>
<keyword evidence="6" id="KW-0732">Signal</keyword>
<dbReference type="Proteomes" id="UP000308197">
    <property type="component" value="Unassembled WGS sequence"/>
</dbReference>
<comment type="similarity">
    <text evidence="2 6">Belongs to the fungal hydrophobin family.</text>
</comment>
<gene>
    <name evidence="7" type="ORF">K466DRAFT_586059</name>
</gene>
<feature type="chain" id="PRO_5023060270" description="Hydrophobin" evidence="6">
    <location>
        <begin position="19"/>
        <end position="128"/>
    </location>
</feature>
<dbReference type="GO" id="GO:0009277">
    <property type="term" value="C:fungal-type cell wall"/>
    <property type="evidence" value="ECO:0007669"/>
    <property type="project" value="InterPro"/>
</dbReference>
<protein>
    <recommendedName>
        <fullName evidence="6">Hydrophobin</fullName>
    </recommendedName>
</protein>
<keyword evidence="5 6" id="KW-1015">Disulfide bond</keyword>
<dbReference type="SMART" id="SM00075">
    <property type="entry name" value="HYDRO"/>
    <property type="match status" value="1"/>
</dbReference>
<dbReference type="EMBL" id="ML211137">
    <property type="protein sequence ID" value="TFK87820.1"/>
    <property type="molecule type" value="Genomic_DNA"/>
</dbReference>
<dbReference type="InterPro" id="IPR001338">
    <property type="entry name" value="Class_I_Hydrophobin"/>
</dbReference>
<accession>A0A5C3PHV3</accession>
<dbReference type="AlphaFoldDB" id="A0A5C3PHV3"/>
<comment type="subcellular location">
    <subcellularLocation>
        <location evidence="1 6">Secreted</location>
        <location evidence="1 6">Cell wall</location>
    </subcellularLocation>
</comment>
<dbReference type="InParanoid" id="A0A5C3PHV3"/>
<keyword evidence="3 6" id="KW-0134">Cell wall</keyword>
<dbReference type="Pfam" id="PF01185">
    <property type="entry name" value="Hydrophobin"/>
    <property type="match status" value="1"/>
</dbReference>
<evidence type="ECO:0000256" key="2">
    <source>
        <dbReference type="ARBA" id="ARBA00010446"/>
    </source>
</evidence>
<name>A0A5C3PHV3_9APHY</name>
<evidence type="ECO:0000256" key="4">
    <source>
        <dbReference type="ARBA" id="ARBA00022525"/>
    </source>
</evidence>
<proteinExistence type="inferred from homology"/>
<keyword evidence="8" id="KW-1185">Reference proteome</keyword>
<keyword evidence="4 6" id="KW-0964">Secreted</keyword>
<dbReference type="GO" id="GO:0005199">
    <property type="term" value="F:structural constituent of cell wall"/>
    <property type="evidence" value="ECO:0007669"/>
    <property type="project" value="InterPro"/>
</dbReference>
<evidence type="ECO:0000313" key="7">
    <source>
        <dbReference type="EMBL" id="TFK87820.1"/>
    </source>
</evidence>